<dbReference type="Proteomes" id="UP000885779">
    <property type="component" value="Unassembled WGS sequence"/>
</dbReference>
<reference evidence="1" key="1">
    <citation type="journal article" date="2020" name="mSystems">
        <title>Genome- and Community-Level Interaction Insights into Carbon Utilization and Element Cycling Functions of Hydrothermarchaeota in Hydrothermal Sediment.</title>
        <authorList>
            <person name="Zhou Z."/>
            <person name="Liu Y."/>
            <person name="Xu W."/>
            <person name="Pan J."/>
            <person name="Luo Z.H."/>
            <person name="Li M."/>
        </authorList>
    </citation>
    <scope>NUCLEOTIDE SEQUENCE [LARGE SCALE GENOMIC DNA]</scope>
    <source>
        <strain evidence="1">HyVt-577</strain>
    </source>
</reference>
<organism evidence="1">
    <name type="scientific">Caldithrix abyssi</name>
    <dbReference type="NCBI Taxonomy" id="187145"/>
    <lineage>
        <taxon>Bacteria</taxon>
        <taxon>Pseudomonadati</taxon>
        <taxon>Calditrichota</taxon>
        <taxon>Calditrichia</taxon>
        <taxon>Calditrichales</taxon>
        <taxon>Calditrichaceae</taxon>
        <taxon>Caldithrix</taxon>
    </lineage>
</organism>
<dbReference type="EMBL" id="DRQG01000038">
    <property type="protein sequence ID" value="HGY54978.1"/>
    <property type="molecule type" value="Genomic_DNA"/>
</dbReference>
<dbReference type="AlphaFoldDB" id="A0A7V4WUL5"/>
<proteinExistence type="predicted"/>
<sequence length="197" mass="22477">METYPEIKTTRKSGEEKFHLNGKGLDHDLLSFWQWSASDLIGNAMRGVLAEYIVAMAVDRAWGCRTEWDAFDIKTKEGIKIEVKSGAYIQSWSQKKLSQIQFAIRPTRAWNSKNNSYSSQAARQSDVYVFCVLRHKDQETIDPLNINQWHFYVLATKQLNLAVGMQKTITLGRLKKLNPVVVSYEGLYASIIQAAGR</sequence>
<evidence type="ECO:0000313" key="1">
    <source>
        <dbReference type="EMBL" id="HGY54978.1"/>
    </source>
</evidence>
<protein>
    <submittedName>
        <fullName evidence="1">Uncharacterized protein</fullName>
    </submittedName>
</protein>
<accession>A0A7V4WUL5</accession>
<gene>
    <name evidence="1" type="ORF">ENK44_04710</name>
</gene>
<comment type="caution">
    <text evidence="1">The sequence shown here is derived from an EMBL/GenBank/DDBJ whole genome shotgun (WGS) entry which is preliminary data.</text>
</comment>
<name>A0A7V4WUL5_CALAY</name>